<evidence type="ECO:0000313" key="1">
    <source>
        <dbReference type="EMBL" id="CDX03724.1"/>
    </source>
</evidence>
<sequence length="88" mass="9747">MCWSCNPFCGNCKPPQPRPKVCPKCKTLNFDDPDEAVKCKKCGGELPKRPPRPVVHCLLAGISCSNPCNKYKTAPEDGIVRPCKYNPQ</sequence>
<dbReference type="AlphaFoldDB" id="A0A098B4F9"/>
<proteinExistence type="predicted"/>
<accession>A0A098B4F9</accession>
<organism evidence="1">
    <name type="scientific">Desulfitobacterium hafniense</name>
    <name type="common">Desulfitobacterium frappieri</name>
    <dbReference type="NCBI Taxonomy" id="49338"/>
    <lineage>
        <taxon>Bacteria</taxon>
        <taxon>Bacillati</taxon>
        <taxon>Bacillota</taxon>
        <taxon>Clostridia</taxon>
        <taxon>Eubacteriales</taxon>
        <taxon>Desulfitobacteriaceae</taxon>
        <taxon>Desulfitobacterium</taxon>
    </lineage>
</organism>
<protein>
    <submittedName>
        <fullName evidence="1">Uncharacterized protein</fullName>
    </submittedName>
</protein>
<dbReference type="PATRIC" id="fig|49338.4.peg.4122"/>
<reference evidence="1" key="1">
    <citation type="submission" date="2014-07" db="EMBL/GenBank/DDBJ databases">
        <authorList>
            <person name="Hornung V.Bastian."/>
        </authorList>
    </citation>
    <scope>NUCLEOTIDE SEQUENCE</scope>
    <source>
        <strain evidence="1">PCE-S</strain>
    </source>
</reference>
<dbReference type="EMBL" id="LK996017">
    <property type="protein sequence ID" value="CDX03724.1"/>
    <property type="molecule type" value="Genomic_DNA"/>
</dbReference>
<dbReference type="RefSeq" id="WP_015943716.1">
    <property type="nucleotide sequence ID" value="NZ_LK996017.1"/>
</dbReference>
<name>A0A098B4F9_DESHA</name>
<gene>
    <name evidence="1" type="ORF">DPCES_3838</name>
</gene>